<gene>
    <name evidence="9" type="ORF">NCTC13150_00053</name>
</gene>
<dbReference type="PANTHER" id="PTHR42920">
    <property type="entry name" value="OS03G0707200 PROTEIN-RELATED"/>
    <property type="match status" value="1"/>
</dbReference>
<feature type="transmembrane region" description="Helical" evidence="7">
    <location>
        <begin position="37"/>
        <end position="57"/>
    </location>
</feature>
<feature type="domain" description="EamA" evidence="8">
    <location>
        <begin position="11"/>
        <end position="139"/>
    </location>
</feature>
<feature type="transmembrane region" description="Helical" evidence="7">
    <location>
        <begin position="123"/>
        <end position="140"/>
    </location>
</feature>
<comment type="similarity">
    <text evidence="2">Belongs to the EamA transporter family.</text>
</comment>
<dbReference type="GO" id="GO:0005886">
    <property type="term" value="C:plasma membrane"/>
    <property type="evidence" value="ECO:0007669"/>
    <property type="project" value="UniProtKB-SubCell"/>
</dbReference>
<evidence type="ECO:0000256" key="2">
    <source>
        <dbReference type="ARBA" id="ARBA00007362"/>
    </source>
</evidence>
<evidence type="ECO:0000256" key="5">
    <source>
        <dbReference type="ARBA" id="ARBA00022989"/>
    </source>
</evidence>
<comment type="caution">
    <text evidence="9">The sequence shown here is derived from an EMBL/GenBank/DDBJ whole genome shotgun (WGS) entry which is preliminary data.</text>
</comment>
<evidence type="ECO:0000313" key="9">
    <source>
        <dbReference type="EMBL" id="VFB15557.1"/>
    </source>
</evidence>
<feature type="transmembrane region" description="Helical" evidence="7">
    <location>
        <begin position="177"/>
        <end position="199"/>
    </location>
</feature>
<keyword evidence="4 7" id="KW-0812">Transmembrane</keyword>
<keyword evidence="5 7" id="KW-1133">Transmembrane helix</keyword>
<protein>
    <submittedName>
        <fullName evidence="9">Putative DMT superfamily transporter inner membrane protein</fullName>
    </submittedName>
</protein>
<dbReference type="InterPro" id="IPR051258">
    <property type="entry name" value="Diverse_Substrate_Transporter"/>
</dbReference>
<evidence type="ECO:0000256" key="3">
    <source>
        <dbReference type="ARBA" id="ARBA00022475"/>
    </source>
</evidence>
<dbReference type="SUPFAM" id="SSF103481">
    <property type="entry name" value="Multidrug resistance efflux transporter EmrE"/>
    <property type="match status" value="2"/>
</dbReference>
<dbReference type="RefSeq" id="WP_131747893.1">
    <property type="nucleotide sequence ID" value="NZ_CAACYI010000001.1"/>
</dbReference>
<proteinExistence type="inferred from homology"/>
<dbReference type="AlphaFoldDB" id="A0A8H2M2T2"/>
<evidence type="ECO:0000256" key="1">
    <source>
        <dbReference type="ARBA" id="ARBA00004651"/>
    </source>
</evidence>
<keyword evidence="3" id="KW-1003">Cell membrane</keyword>
<feature type="transmembrane region" description="Helical" evidence="7">
    <location>
        <begin position="97"/>
        <end position="116"/>
    </location>
</feature>
<keyword evidence="6 7" id="KW-0472">Membrane</keyword>
<evidence type="ECO:0000256" key="6">
    <source>
        <dbReference type="ARBA" id="ARBA00023136"/>
    </source>
</evidence>
<dbReference type="Proteomes" id="UP000377798">
    <property type="component" value="Unassembled WGS sequence"/>
</dbReference>
<feature type="transmembrane region" description="Helical" evidence="7">
    <location>
        <begin position="268"/>
        <end position="286"/>
    </location>
</feature>
<reference evidence="9 10" key="1">
    <citation type="submission" date="2019-02" db="EMBL/GenBank/DDBJ databases">
        <authorList>
            <consortium name="Pathogen Informatics"/>
        </authorList>
    </citation>
    <scope>NUCLEOTIDE SEQUENCE [LARGE SCALE GENOMIC DNA]</scope>
    <source>
        <strain evidence="9 10">3012STDY7089603</strain>
    </source>
</reference>
<sequence length="307" mass="34106">MEVSKKVWLSEMAMLLVAMIWGGTFVAAQFAQETIPTFWILAIRFILAGLMMSLVFWKEWKKLDKKTIRYGATIGLLLFSGIGVQMVGLQFTTPAKQSFVLVSYVIIVPLMEWAFYKKKPAKKIFVSGVLCLMGVGLLSLNDQLRLSFGDACTLVYALVFSVQVLKVADYSPRVDSLILFSIFQFLTAGVLSLLLALITREVLVVETVSKTSFWGIVYLTIFNTALAFTIQNMAQKYARPANTALIMATESIFGALAAYFFAGEIFDLRKIVGCSLIFIAIFSAQFNPKALVAGKKGKKHDRQASTF</sequence>
<dbReference type="InterPro" id="IPR037185">
    <property type="entry name" value="EmrE-like"/>
</dbReference>
<name>A0A8H2M2T2_9FIRM</name>
<feature type="transmembrane region" description="Helical" evidence="7">
    <location>
        <begin position="211"/>
        <end position="230"/>
    </location>
</feature>
<feature type="domain" description="EamA" evidence="8">
    <location>
        <begin position="154"/>
        <end position="282"/>
    </location>
</feature>
<feature type="transmembrane region" description="Helical" evidence="7">
    <location>
        <begin position="242"/>
        <end position="262"/>
    </location>
</feature>
<accession>A0A8H2M2T2</accession>
<dbReference type="EMBL" id="CAACYI010000001">
    <property type="protein sequence ID" value="VFB15557.1"/>
    <property type="molecule type" value="Genomic_DNA"/>
</dbReference>
<evidence type="ECO:0000256" key="4">
    <source>
        <dbReference type="ARBA" id="ARBA00022692"/>
    </source>
</evidence>
<dbReference type="Pfam" id="PF00892">
    <property type="entry name" value="EamA"/>
    <property type="match status" value="2"/>
</dbReference>
<feature type="transmembrane region" description="Helical" evidence="7">
    <location>
        <begin position="69"/>
        <end position="91"/>
    </location>
</feature>
<dbReference type="PANTHER" id="PTHR42920:SF5">
    <property type="entry name" value="EAMA DOMAIN-CONTAINING PROTEIN"/>
    <property type="match status" value="1"/>
</dbReference>
<organism evidence="9 10">
    <name type="scientific">Urinicoccus massiliensis</name>
    <dbReference type="NCBI Taxonomy" id="1723382"/>
    <lineage>
        <taxon>Bacteria</taxon>
        <taxon>Bacillati</taxon>
        <taxon>Bacillota</taxon>
        <taxon>Tissierellia</taxon>
        <taxon>Tissierellales</taxon>
        <taxon>Peptoniphilaceae</taxon>
        <taxon>Urinicoccus</taxon>
    </lineage>
</organism>
<evidence type="ECO:0000313" key="10">
    <source>
        <dbReference type="Proteomes" id="UP000377798"/>
    </source>
</evidence>
<evidence type="ECO:0000256" key="7">
    <source>
        <dbReference type="SAM" id="Phobius"/>
    </source>
</evidence>
<evidence type="ECO:0000259" key="8">
    <source>
        <dbReference type="Pfam" id="PF00892"/>
    </source>
</evidence>
<dbReference type="InterPro" id="IPR000620">
    <property type="entry name" value="EamA_dom"/>
</dbReference>
<feature type="transmembrane region" description="Helical" evidence="7">
    <location>
        <begin position="12"/>
        <end position="31"/>
    </location>
</feature>
<comment type="subcellular location">
    <subcellularLocation>
        <location evidence="1">Cell membrane</location>
        <topology evidence="1">Multi-pass membrane protein</topology>
    </subcellularLocation>
</comment>
<keyword evidence="10" id="KW-1185">Reference proteome</keyword>